<organism evidence="5 6">
    <name type="scientific">Vibrio cholerae</name>
    <dbReference type="NCBI Taxonomy" id="666"/>
    <lineage>
        <taxon>Bacteria</taxon>
        <taxon>Pseudomonadati</taxon>
        <taxon>Pseudomonadota</taxon>
        <taxon>Gammaproteobacteria</taxon>
        <taxon>Vibrionales</taxon>
        <taxon>Vibrionaceae</taxon>
        <taxon>Vibrio</taxon>
    </lineage>
</organism>
<dbReference type="SUPFAM" id="SSF53335">
    <property type="entry name" value="S-adenosyl-L-methionine-dependent methyltransferases"/>
    <property type="match status" value="1"/>
</dbReference>
<keyword evidence="1" id="KW-0489">Methyltransferase</keyword>
<evidence type="ECO:0000256" key="2">
    <source>
        <dbReference type="ARBA" id="ARBA00022679"/>
    </source>
</evidence>
<gene>
    <name evidence="5" type="ORF">F0M16_21685</name>
</gene>
<dbReference type="GO" id="GO:0009307">
    <property type="term" value="P:DNA restriction-modification system"/>
    <property type="evidence" value="ECO:0007669"/>
    <property type="project" value="UniProtKB-KW"/>
</dbReference>
<evidence type="ECO:0000313" key="5">
    <source>
        <dbReference type="EMBL" id="KAA1252660.1"/>
    </source>
</evidence>
<dbReference type="EMBL" id="VUAA01000046">
    <property type="protein sequence ID" value="KAA1252660.1"/>
    <property type="molecule type" value="Genomic_DNA"/>
</dbReference>
<evidence type="ECO:0000313" key="6">
    <source>
        <dbReference type="Proteomes" id="UP000323225"/>
    </source>
</evidence>
<evidence type="ECO:0008006" key="7">
    <source>
        <dbReference type="Google" id="ProtNLM"/>
    </source>
</evidence>
<dbReference type="InterPro" id="IPR001525">
    <property type="entry name" value="C5_MeTfrase"/>
</dbReference>
<dbReference type="Proteomes" id="UP000323225">
    <property type="component" value="Unassembled WGS sequence"/>
</dbReference>
<name>A0A5Q6PD87_VIBCL</name>
<reference evidence="5 6" key="1">
    <citation type="submission" date="2019-09" db="EMBL/GenBank/DDBJ databases">
        <authorList>
            <person name="Kritzky A."/>
            <person name="Schelkanova E.Y."/>
            <person name="Alkhova Z.V."/>
            <person name="Smirnova N.I."/>
        </authorList>
    </citation>
    <scope>NUCLEOTIDE SEQUENCE [LARGE SCALE GENOMIC DNA]</scope>
    <source>
        <strain evidence="5 6">M1526</strain>
    </source>
</reference>
<evidence type="ECO:0000256" key="3">
    <source>
        <dbReference type="ARBA" id="ARBA00022747"/>
    </source>
</evidence>
<proteinExistence type="predicted"/>
<accession>A0A5Q6PD87</accession>
<evidence type="ECO:0000256" key="1">
    <source>
        <dbReference type="ARBA" id="ARBA00022603"/>
    </source>
</evidence>
<keyword evidence="3" id="KW-0680">Restriction system</keyword>
<keyword evidence="2" id="KW-0808">Transferase</keyword>
<comment type="catalytic activity">
    <reaction evidence="4">
        <text>a 2'-deoxycytidine in DNA + S-adenosyl-L-methionine = a 5-methyl-2'-deoxycytidine in DNA + S-adenosyl-L-homocysteine + H(+)</text>
        <dbReference type="Rhea" id="RHEA:13681"/>
        <dbReference type="Rhea" id="RHEA-COMP:11369"/>
        <dbReference type="Rhea" id="RHEA-COMP:11370"/>
        <dbReference type="ChEBI" id="CHEBI:15378"/>
        <dbReference type="ChEBI" id="CHEBI:57856"/>
        <dbReference type="ChEBI" id="CHEBI:59789"/>
        <dbReference type="ChEBI" id="CHEBI:85452"/>
        <dbReference type="ChEBI" id="CHEBI:85454"/>
        <dbReference type="EC" id="2.1.1.37"/>
    </reaction>
</comment>
<dbReference type="GO" id="GO:0003886">
    <property type="term" value="F:DNA (cytosine-5-)-methyltransferase activity"/>
    <property type="evidence" value="ECO:0007669"/>
    <property type="project" value="UniProtKB-EC"/>
</dbReference>
<dbReference type="InterPro" id="IPR029063">
    <property type="entry name" value="SAM-dependent_MTases_sf"/>
</dbReference>
<dbReference type="GO" id="GO:0032259">
    <property type="term" value="P:methylation"/>
    <property type="evidence" value="ECO:0007669"/>
    <property type="project" value="UniProtKB-KW"/>
</dbReference>
<comment type="caution">
    <text evidence="5">The sequence shown here is derived from an EMBL/GenBank/DDBJ whole genome shotgun (WGS) entry which is preliminary data.</text>
</comment>
<dbReference type="AlphaFoldDB" id="A0A5Q6PD87"/>
<evidence type="ECO:0000256" key="4">
    <source>
        <dbReference type="ARBA" id="ARBA00047422"/>
    </source>
</evidence>
<dbReference type="Gene3D" id="3.40.50.150">
    <property type="entry name" value="Vaccinia Virus protein VP39"/>
    <property type="match status" value="1"/>
</dbReference>
<protein>
    <recommendedName>
        <fullName evidence="7">DNA (cytosine-5-)-methyltransferase</fullName>
    </recommendedName>
</protein>
<sequence length="492" mass="56001">MYNKNKETAKDNKMTATENMVQVFAPTDLASKRLKITNTAKGRKIQISSNLLPLFGFEKGTPVVEEPLGEGQGYKIMLAEGLPYKNTKIIYSRTYKRRKNNPLEVLFETASKKILDSTIPQYCEYIHVTIRFGVMYVKPMINHVAERIAKVMKAANPFTMFAACSSGIDAAAAQEAGFKVESLLEYRPTEKRDKRDLTETGVVSAISNVQLSHVFNEDITQVSTEYLKWATKDKPSMLFTISLQCDDFSNVKSNNLKEKSEADLSSTLDMAIDGLRIIEKLQFPMVLLEQVAPFANSEIGRMWDLRLRKMGYKTFSQKIDARDHDGLTSRVRFFHFATTLPTEFFWPEQTERNQTPIWETFIKDRIQDFRDITNTSSMKKGIETGRIRPIKEDSLHSPTPLKSQARQAADSLVIMEKDGTIRFPDEQLLKDLMGIPQSFNLNGVNKELGTEIIGQAVDYPLYKSLIMSIKKHINDFLVKKDEFCLKSFLSAA</sequence>
<dbReference type="Pfam" id="PF00145">
    <property type="entry name" value="DNA_methylase"/>
    <property type="match status" value="1"/>
</dbReference>